<dbReference type="OrthoDB" id="9794842at2"/>
<dbReference type="RefSeq" id="WP_153342021.1">
    <property type="nucleotide sequence ID" value="NZ_WIVE01000011.1"/>
</dbReference>
<dbReference type="GO" id="GO:0071555">
    <property type="term" value="P:cell wall organization"/>
    <property type="evidence" value="ECO:0007669"/>
    <property type="project" value="UniProtKB-KW"/>
</dbReference>
<dbReference type="InterPro" id="IPR036366">
    <property type="entry name" value="PGBDSf"/>
</dbReference>
<evidence type="ECO:0000256" key="2">
    <source>
        <dbReference type="ARBA" id="ARBA00007553"/>
    </source>
</evidence>
<organism evidence="8 9">
    <name type="scientific">Roseospira navarrensis</name>
    <dbReference type="NCBI Taxonomy" id="140058"/>
    <lineage>
        <taxon>Bacteria</taxon>
        <taxon>Pseudomonadati</taxon>
        <taxon>Pseudomonadota</taxon>
        <taxon>Alphaproteobacteria</taxon>
        <taxon>Rhodospirillales</taxon>
        <taxon>Rhodospirillaceae</taxon>
        <taxon>Roseospira</taxon>
    </lineage>
</organism>
<dbReference type="SUPFAM" id="SSF55846">
    <property type="entry name" value="N-acetylmuramoyl-L-alanine amidase-like"/>
    <property type="match status" value="1"/>
</dbReference>
<dbReference type="Proteomes" id="UP000434582">
    <property type="component" value="Unassembled WGS sequence"/>
</dbReference>
<feature type="domain" description="N-acetylmuramoyl-L-alanine amidase" evidence="7">
    <location>
        <begin position="11"/>
        <end position="148"/>
    </location>
</feature>
<sequence length="236" mass="25096">MTGPACIDARSPNHDARPPGGGVDLLVLHYTGMPTGAAALDRLRDPAARVSAHYLVEEDGRVFRLVPEDRRAWHAGVSSWRGRGDVNGRSIGVEIVNPGHEFGYRPFPAPQMDAVEALCRDIVARYGLGPGDVVGHADVAPTRKEDPGELFDWPRLARAGVGVWPAAAGGDGPAPDAAAALAMLAAIGYDVSDPVAATIAFQRRFRPEGFDGRLDSETRTRIRAVRDLLIPGPSSP</sequence>
<keyword evidence="4" id="KW-0378">Hydrolase</keyword>
<evidence type="ECO:0000256" key="4">
    <source>
        <dbReference type="ARBA" id="ARBA00022801"/>
    </source>
</evidence>
<evidence type="ECO:0000259" key="7">
    <source>
        <dbReference type="SMART" id="SM00644"/>
    </source>
</evidence>
<proteinExistence type="inferred from homology"/>
<dbReference type="Gene3D" id="3.40.80.10">
    <property type="entry name" value="Peptidoglycan recognition protein-like"/>
    <property type="match status" value="1"/>
</dbReference>
<evidence type="ECO:0000256" key="1">
    <source>
        <dbReference type="ARBA" id="ARBA00001561"/>
    </source>
</evidence>
<name>A0A7X2D3U6_9PROT</name>
<evidence type="ECO:0000256" key="5">
    <source>
        <dbReference type="ARBA" id="ARBA00023316"/>
    </source>
</evidence>
<dbReference type="PANTHER" id="PTHR30417">
    <property type="entry name" value="N-ACETYLMURAMOYL-L-ALANINE AMIDASE AMID"/>
    <property type="match status" value="1"/>
</dbReference>
<evidence type="ECO:0000256" key="6">
    <source>
        <dbReference type="SAM" id="MobiDB-lite"/>
    </source>
</evidence>
<accession>A0A7X2D3U6</accession>
<dbReference type="SMART" id="SM00644">
    <property type="entry name" value="Ami_2"/>
    <property type="match status" value="1"/>
</dbReference>
<dbReference type="GO" id="GO:0019867">
    <property type="term" value="C:outer membrane"/>
    <property type="evidence" value="ECO:0007669"/>
    <property type="project" value="TreeGrafter"/>
</dbReference>
<dbReference type="GO" id="GO:0008745">
    <property type="term" value="F:N-acetylmuramoyl-L-alanine amidase activity"/>
    <property type="evidence" value="ECO:0007669"/>
    <property type="project" value="UniProtKB-EC"/>
</dbReference>
<dbReference type="EC" id="3.5.1.28" evidence="3"/>
<dbReference type="GO" id="GO:0009254">
    <property type="term" value="P:peptidoglycan turnover"/>
    <property type="evidence" value="ECO:0007669"/>
    <property type="project" value="TreeGrafter"/>
</dbReference>
<dbReference type="Pfam" id="PF01510">
    <property type="entry name" value="Amidase_2"/>
    <property type="match status" value="1"/>
</dbReference>
<dbReference type="AlphaFoldDB" id="A0A7X2D3U6"/>
<comment type="catalytic activity">
    <reaction evidence="1">
        <text>Hydrolyzes the link between N-acetylmuramoyl residues and L-amino acid residues in certain cell-wall glycopeptides.</text>
        <dbReference type="EC" id="3.5.1.28"/>
    </reaction>
</comment>
<dbReference type="EMBL" id="WIVE01000011">
    <property type="protein sequence ID" value="MQX35977.1"/>
    <property type="molecule type" value="Genomic_DNA"/>
</dbReference>
<dbReference type="CDD" id="cd06583">
    <property type="entry name" value="PGRP"/>
    <property type="match status" value="1"/>
</dbReference>
<comment type="caution">
    <text evidence="8">The sequence shown here is derived from an EMBL/GenBank/DDBJ whole genome shotgun (WGS) entry which is preliminary data.</text>
</comment>
<dbReference type="InterPro" id="IPR036505">
    <property type="entry name" value="Amidase/PGRP_sf"/>
</dbReference>
<feature type="region of interest" description="Disordered" evidence="6">
    <location>
        <begin position="1"/>
        <end position="20"/>
    </location>
</feature>
<keyword evidence="9" id="KW-1185">Reference proteome</keyword>
<evidence type="ECO:0000313" key="9">
    <source>
        <dbReference type="Proteomes" id="UP000434582"/>
    </source>
</evidence>
<dbReference type="InterPro" id="IPR002502">
    <property type="entry name" value="Amidase_domain"/>
</dbReference>
<dbReference type="PANTHER" id="PTHR30417:SF1">
    <property type="entry name" value="N-ACETYLMURAMOYL-L-ALANINE AMIDASE AMID"/>
    <property type="match status" value="1"/>
</dbReference>
<keyword evidence="5" id="KW-0961">Cell wall biogenesis/degradation</keyword>
<dbReference type="GO" id="GO:0009253">
    <property type="term" value="P:peptidoglycan catabolic process"/>
    <property type="evidence" value="ECO:0007669"/>
    <property type="project" value="InterPro"/>
</dbReference>
<protein>
    <recommendedName>
        <fullName evidence="3">N-acetylmuramoyl-L-alanine amidase</fullName>
        <ecNumber evidence="3">3.5.1.28</ecNumber>
    </recommendedName>
</protein>
<evidence type="ECO:0000313" key="8">
    <source>
        <dbReference type="EMBL" id="MQX35977.1"/>
    </source>
</evidence>
<dbReference type="InterPro" id="IPR051206">
    <property type="entry name" value="NAMLAA_amidase_2"/>
</dbReference>
<gene>
    <name evidence="8" type="ORF">GHC57_05530</name>
</gene>
<dbReference type="InterPro" id="IPR036365">
    <property type="entry name" value="PGBD-like_sf"/>
</dbReference>
<evidence type="ECO:0000256" key="3">
    <source>
        <dbReference type="ARBA" id="ARBA00011901"/>
    </source>
</evidence>
<comment type="similarity">
    <text evidence="2">Belongs to the N-acetylmuramoyl-L-alanine amidase 2 family.</text>
</comment>
<dbReference type="SUPFAM" id="SSF47090">
    <property type="entry name" value="PGBD-like"/>
    <property type="match status" value="1"/>
</dbReference>
<dbReference type="Gene3D" id="1.10.101.10">
    <property type="entry name" value="PGBD-like superfamily/PGBD"/>
    <property type="match status" value="1"/>
</dbReference>
<reference evidence="8 9" key="1">
    <citation type="submission" date="2019-10" db="EMBL/GenBank/DDBJ databases">
        <title>Draft whole-genome sequence of the purple nonsulfur photosynthetic bacterium Roseospira navarrensis DSM 15114.</title>
        <authorList>
            <person name="Kyndt J.A."/>
            <person name="Meyer T.E."/>
        </authorList>
    </citation>
    <scope>NUCLEOTIDE SEQUENCE [LARGE SCALE GENOMIC DNA]</scope>
    <source>
        <strain evidence="8 9">DSM 15114</strain>
    </source>
</reference>